<keyword evidence="2 4" id="KW-1015">Disulfide bond</keyword>
<dbReference type="SUPFAM" id="SSF48726">
    <property type="entry name" value="Immunoglobulin"/>
    <property type="match status" value="5"/>
</dbReference>
<dbReference type="PRINTS" id="PR00759">
    <property type="entry name" value="BASICPTASE"/>
</dbReference>
<proteinExistence type="predicted"/>
<feature type="signal peptide" evidence="6">
    <location>
        <begin position="1"/>
        <end position="25"/>
    </location>
</feature>
<dbReference type="CDD" id="cd00109">
    <property type="entry name" value="Kunitz-type"/>
    <property type="match status" value="1"/>
</dbReference>
<feature type="domain" description="Ig-like" evidence="9">
    <location>
        <begin position="521"/>
        <end position="610"/>
    </location>
</feature>
<evidence type="ECO:0000256" key="1">
    <source>
        <dbReference type="ARBA" id="ARBA00022737"/>
    </source>
</evidence>
<feature type="domain" description="FZ" evidence="7">
    <location>
        <begin position="34"/>
        <end position="159"/>
    </location>
</feature>
<dbReference type="CDD" id="cd00096">
    <property type="entry name" value="Ig"/>
    <property type="match status" value="1"/>
</dbReference>
<name>A0A7M7P2Y2_STRPU</name>
<dbReference type="Pfam" id="PF01392">
    <property type="entry name" value="Fz"/>
    <property type="match status" value="1"/>
</dbReference>
<dbReference type="SUPFAM" id="SSF63501">
    <property type="entry name" value="Frizzled cysteine-rich domain"/>
    <property type="match status" value="1"/>
</dbReference>
<reference evidence="10" key="2">
    <citation type="submission" date="2021-01" db="UniProtKB">
        <authorList>
            <consortium name="EnsemblMetazoa"/>
        </authorList>
    </citation>
    <scope>IDENTIFICATION</scope>
</reference>
<evidence type="ECO:0000313" key="10">
    <source>
        <dbReference type="EnsemblMetazoa" id="XP_030845377"/>
    </source>
</evidence>
<dbReference type="OMA" id="CENARRD"/>
<dbReference type="InterPro" id="IPR036790">
    <property type="entry name" value="Frizzled_dom_sf"/>
</dbReference>
<dbReference type="InterPro" id="IPR050964">
    <property type="entry name" value="Striated_Muscle_Regulatory"/>
</dbReference>
<feature type="region of interest" description="Disordered" evidence="5">
    <location>
        <begin position="708"/>
        <end position="742"/>
    </location>
</feature>
<dbReference type="Pfam" id="PF13927">
    <property type="entry name" value="Ig_3"/>
    <property type="match status" value="2"/>
</dbReference>
<dbReference type="SMART" id="SM00131">
    <property type="entry name" value="KU"/>
    <property type="match status" value="1"/>
</dbReference>
<organism evidence="10 11">
    <name type="scientific">Strongylocentrotus purpuratus</name>
    <name type="common">Purple sea urchin</name>
    <dbReference type="NCBI Taxonomy" id="7668"/>
    <lineage>
        <taxon>Eukaryota</taxon>
        <taxon>Metazoa</taxon>
        <taxon>Echinodermata</taxon>
        <taxon>Eleutherozoa</taxon>
        <taxon>Echinozoa</taxon>
        <taxon>Echinoidea</taxon>
        <taxon>Euechinoidea</taxon>
        <taxon>Echinacea</taxon>
        <taxon>Camarodonta</taxon>
        <taxon>Echinidea</taxon>
        <taxon>Strongylocentrotidae</taxon>
        <taxon>Strongylocentrotus</taxon>
    </lineage>
</organism>
<dbReference type="InterPro" id="IPR013098">
    <property type="entry name" value="Ig_I-set"/>
</dbReference>
<feature type="domain" description="Ig-like" evidence="9">
    <location>
        <begin position="337"/>
        <end position="421"/>
    </location>
</feature>
<keyword evidence="3" id="KW-0393">Immunoglobulin domain</keyword>
<evidence type="ECO:0000256" key="4">
    <source>
        <dbReference type="PROSITE-ProRule" id="PRU00090"/>
    </source>
</evidence>
<dbReference type="PRINTS" id="PR01832">
    <property type="entry name" value="VEGFRECEPTOR"/>
</dbReference>
<dbReference type="PANTHER" id="PTHR13817:SF73">
    <property type="entry name" value="FIBRONECTIN TYPE-III DOMAIN-CONTAINING PROTEIN"/>
    <property type="match status" value="1"/>
</dbReference>
<dbReference type="PROSITE" id="PS00280">
    <property type="entry name" value="BPTI_KUNITZ_1"/>
    <property type="match status" value="1"/>
</dbReference>
<dbReference type="KEGG" id="spu:100888763"/>
<comment type="caution">
    <text evidence="4">Lacks conserved residue(s) required for the propagation of feature annotation.</text>
</comment>
<feature type="domain" description="Ig-like" evidence="9">
    <location>
        <begin position="614"/>
        <end position="701"/>
    </location>
</feature>
<evidence type="ECO:0000259" key="7">
    <source>
        <dbReference type="PROSITE" id="PS50038"/>
    </source>
</evidence>
<evidence type="ECO:0000256" key="3">
    <source>
        <dbReference type="ARBA" id="ARBA00023319"/>
    </source>
</evidence>
<dbReference type="InterPro" id="IPR013783">
    <property type="entry name" value="Ig-like_fold"/>
</dbReference>
<reference evidence="11" key="1">
    <citation type="submission" date="2015-02" db="EMBL/GenBank/DDBJ databases">
        <title>Genome sequencing for Strongylocentrotus purpuratus.</title>
        <authorList>
            <person name="Murali S."/>
            <person name="Liu Y."/>
            <person name="Vee V."/>
            <person name="English A."/>
            <person name="Wang M."/>
            <person name="Skinner E."/>
            <person name="Han Y."/>
            <person name="Muzny D.M."/>
            <person name="Worley K.C."/>
            <person name="Gibbs R.A."/>
        </authorList>
    </citation>
    <scope>NUCLEOTIDE SEQUENCE</scope>
</reference>
<dbReference type="PROSITE" id="PS50279">
    <property type="entry name" value="BPTI_KUNITZ_2"/>
    <property type="match status" value="1"/>
</dbReference>
<dbReference type="Pfam" id="PF00014">
    <property type="entry name" value="Kunitz_BPTI"/>
    <property type="match status" value="1"/>
</dbReference>
<dbReference type="SMART" id="SM00063">
    <property type="entry name" value="FRI"/>
    <property type="match status" value="1"/>
</dbReference>
<dbReference type="InterPro" id="IPR007110">
    <property type="entry name" value="Ig-like_dom"/>
</dbReference>
<sequence>MGFSTFLVLAVVAGVLLGNVPETLAARRDRQQQQQQQRCQRIKTPQCKDVGLPYERTVFPNIFGQDSQKSAKSSLKKWEQVIETGCSAYIRPLLCAAFVPACPRKSSQTLPPCRELCMKAKMECESQITESPLEWPVELNCDTLPSYNPERKTPKCIHYEPPKPAHCKLHKEIGPCSTYHPFWYFDRVAKTCQTFTYGGCLGNKNRFETKEACIRTCGQESTIAPGMLSTTLDITTNEATTPQPLPKVLERPMDQTVFEGETVTLNCFASGALEYTWRRIAGPMPEHKILAEEYSREGAILIIADMMPEDAGLYMCIAENQAGVEESVASITVLVPPRIVKFPDSALIIQGETLELKCEFTGVPPPKVYWEREDGQFVSQRVNGTESTVIISNINDIQTGMRFTCVGRNEAGLDKRFIDVEVKVPPYFTAFARNRTLNEGETADFLCQAEGTRPLTITWYKNGEPLVADGVRTIFFDNGTSFHITSTTPSDSGRYTCSASNTVGQIVDDVYFQVIASAALPRITESPSNATIYIGQSIRFHCQASGDPVPTVSWLVDGFTIGVPPLDRDMRYSFNGTDLVIDHVNVRDAGKYTCLVTSPHGMERVSAQLRIREPKLEMETAISDTNVIIGDDLVLTCEASGEPEPSLTWYRNGLPINETLQRFSLEENSLIIPILTSKMGGSYKCIYDNGVLTASSSAMVEILEPTAITPASSMPPPMSNSTTATPQPSGTNDMSDTDLSELGTAPSSLMELKLRRYDVTDTGIPDLFRGWADVQGQGAANDYCRVIEPVEGQYQLSCVLAGSEGEVNYTTNLGFEIGERNTWYMKDEDGDGRDDYCRCMREAGQGRWVYCTKAGANGFYGNPDAEDFETNEVSFRAPGPGEELKKCRKRRVDPFFGLPETLE</sequence>
<keyword evidence="6" id="KW-0732">Signal</keyword>
<dbReference type="AlphaFoldDB" id="A0A7M7P2Y2"/>
<accession>A0A7M7P2Y2</accession>
<dbReference type="PROSITE" id="PS50835">
    <property type="entry name" value="IG_LIKE"/>
    <property type="match status" value="5"/>
</dbReference>
<dbReference type="InParanoid" id="A0A7M7P2Y2"/>
<dbReference type="InterPro" id="IPR003599">
    <property type="entry name" value="Ig_sub"/>
</dbReference>
<dbReference type="GeneID" id="100888763"/>
<evidence type="ECO:0000259" key="9">
    <source>
        <dbReference type="PROSITE" id="PS50835"/>
    </source>
</evidence>
<dbReference type="Pfam" id="PF07679">
    <property type="entry name" value="I-set"/>
    <property type="match status" value="3"/>
</dbReference>
<dbReference type="OrthoDB" id="5985519at2759"/>
<feature type="domain" description="BPTI/Kunitz inhibitor" evidence="8">
    <location>
        <begin position="167"/>
        <end position="217"/>
    </location>
</feature>
<evidence type="ECO:0000313" key="11">
    <source>
        <dbReference type="Proteomes" id="UP000007110"/>
    </source>
</evidence>
<keyword evidence="11" id="KW-1185">Reference proteome</keyword>
<dbReference type="InterPro" id="IPR036179">
    <property type="entry name" value="Ig-like_dom_sf"/>
</dbReference>
<dbReference type="InterPro" id="IPR036880">
    <property type="entry name" value="Kunitz_BPTI_sf"/>
</dbReference>
<evidence type="ECO:0000256" key="5">
    <source>
        <dbReference type="SAM" id="MobiDB-lite"/>
    </source>
</evidence>
<evidence type="ECO:0000256" key="2">
    <source>
        <dbReference type="ARBA" id="ARBA00023157"/>
    </source>
</evidence>
<feature type="chain" id="PRO_5029544480" evidence="6">
    <location>
        <begin position="26"/>
        <end position="903"/>
    </location>
</feature>
<protein>
    <submittedName>
        <fullName evidence="10">Uncharacterized protein</fullName>
    </submittedName>
</protein>
<evidence type="ECO:0000256" key="6">
    <source>
        <dbReference type="SAM" id="SignalP"/>
    </source>
</evidence>
<dbReference type="PANTHER" id="PTHR13817">
    <property type="entry name" value="TITIN"/>
    <property type="match status" value="1"/>
</dbReference>
<evidence type="ECO:0000259" key="8">
    <source>
        <dbReference type="PROSITE" id="PS50279"/>
    </source>
</evidence>
<feature type="domain" description="Ig-like" evidence="9">
    <location>
        <begin position="246"/>
        <end position="332"/>
    </location>
</feature>
<dbReference type="Proteomes" id="UP000007110">
    <property type="component" value="Unassembled WGS sequence"/>
</dbReference>
<feature type="domain" description="Ig-like" evidence="9">
    <location>
        <begin position="426"/>
        <end position="513"/>
    </location>
</feature>
<keyword evidence="1" id="KW-0677">Repeat</keyword>
<dbReference type="InterPro" id="IPR020067">
    <property type="entry name" value="Frizzled_dom"/>
</dbReference>
<dbReference type="InterPro" id="IPR020901">
    <property type="entry name" value="Prtase_inh_Kunz-CS"/>
</dbReference>
<dbReference type="InterPro" id="IPR002223">
    <property type="entry name" value="Kunitz_BPTI"/>
</dbReference>
<dbReference type="FunFam" id="2.60.40.10:FF:000032">
    <property type="entry name" value="palladin isoform X1"/>
    <property type="match status" value="1"/>
</dbReference>
<dbReference type="GO" id="GO:0043005">
    <property type="term" value="C:neuron projection"/>
    <property type="evidence" value="ECO:0000318"/>
    <property type="project" value="GO_Central"/>
</dbReference>
<dbReference type="FunFam" id="2.60.40.10:FF:001721">
    <property type="entry name" value="KETtiN (Drosophila actin-binding) homolog"/>
    <property type="match status" value="1"/>
</dbReference>
<dbReference type="FunFam" id="4.10.410.10:FF:000089">
    <property type="entry name" value="Uncharacterized protein"/>
    <property type="match status" value="1"/>
</dbReference>
<dbReference type="CDD" id="cd07066">
    <property type="entry name" value="CRD_FZ"/>
    <property type="match status" value="1"/>
</dbReference>
<feature type="disulfide bond" evidence="4">
    <location>
        <begin position="86"/>
        <end position="124"/>
    </location>
</feature>
<dbReference type="EnsemblMetazoa" id="XM_030989517">
    <property type="protein sequence ID" value="XP_030845377"/>
    <property type="gene ID" value="LOC100888763"/>
</dbReference>
<dbReference type="RefSeq" id="XP_030845377.1">
    <property type="nucleotide sequence ID" value="XM_030989517.1"/>
</dbReference>
<dbReference type="InterPro" id="IPR003598">
    <property type="entry name" value="Ig_sub2"/>
</dbReference>
<dbReference type="GO" id="GO:0004867">
    <property type="term" value="F:serine-type endopeptidase inhibitor activity"/>
    <property type="evidence" value="ECO:0007669"/>
    <property type="project" value="InterPro"/>
</dbReference>
<dbReference type="Gene3D" id="1.10.2000.10">
    <property type="entry name" value="Frizzled cysteine-rich domain"/>
    <property type="match status" value="1"/>
</dbReference>
<dbReference type="Gene3D" id="4.10.410.10">
    <property type="entry name" value="Pancreatic trypsin inhibitor Kunitz domain"/>
    <property type="match status" value="1"/>
</dbReference>
<feature type="disulfide bond" evidence="4">
    <location>
        <begin position="117"/>
        <end position="141"/>
    </location>
</feature>
<dbReference type="PROSITE" id="PS50038">
    <property type="entry name" value="FZ"/>
    <property type="match status" value="1"/>
</dbReference>
<dbReference type="SUPFAM" id="SSF57362">
    <property type="entry name" value="BPTI-like"/>
    <property type="match status" value="1"/>
</dbReference>
<dbReference type="SMART" id="SM00408">
    <property type="entry name" value="IGc2"/>
    <property type="match status" value="5"/>
</dbReference>
<dbReference type="Gene3D" id="2.60.40.10">
    <property type="entry name" value="Immunoglobulins"/>
    <property type="match status" value="5"/>
</dbReference>
<dbReference type="SMART" id="SM00409">
    <property type="entry name" value="IG"/>
    <property type="match status" value="5"/>
</dbReference>